<keyword evidence="5" id="KW-1133">Transmembrane helix</keyword>
<evidence type="ECO:0000256" key="9">
    <source>
        <dbReference type="SAM" id="SignalP"/>
    </source>
</evidence>
<keyword evidence="8" id="KW-0807">Transducer</keyword>
<keyword evidence="5" id="KW-0472">Membrane</keyword>
<name>A0A6P7GQK9_DIAVI</name>
<accession>A0A6P7GQK9</accession>
<dbReference type="PANTHER" id="PTHR47154">
    <property type="entry name" value="G-PROTEIN COUPLED RECEPTOR MTH-RELATED"/>
    <property type="match status" value="1"/>
</dbReference>
<evidence type="ECO:0000256" key="1">
    <source>
        <dbReference type="ARBA" id="ARBA00004127"/>
    </source>
</evidence>
<dbReference type="GO" id="GO:0005886">
    <property type="term" value="C:plasma membrane"/>
    <property type="evidence" value="ECO:0007669"/>
    <property type="project" value="TreeGrafter"/>
</dbReference>
<dbReference type="Pfam" id="PF06652">
    <property type="entry name" value="Methuselah_N"/>
    <property type="match status" value="1"/>
</dbReference>
<keyword evidence="7" id="KW-0675">Receptor</keyword>
<dbReference type="GO" id="GO:0008528">
    <property type="term" value="F:G protein-coupled peptide receptor activity"/>
    <property type="evidence" value="ECO:0007669"/>
    <property type="project" value="TreeGrafter"/>
</dbReference>
<evidence type="ECO:0000256" key="7">
    <source>
        <dbReference type="ARBA" id="ARBA00023170"/>
    </source>
</evidence>
<dbReference type="RefSeq" id="XP_028148322.1">
    <property type="nucleotide sequence ID" value="XM_028292521.1"/>
</dbReference>
<comment type="subcellular location">
    <subcellularLocation>
        <location evidence="1">Endomembrane system</location>
        <topology evidence="1">Multi-pass membrane protein</topology>
    </subcellularLocation>
</comment>
<dbReference type="InterPro" id="IPR010596">
    <property type="entry name" value="Methuselah_N_dom"/>
</dbReference>
<gene>
    <name evidence="11" type="primary">LOC114341713</name>
</gene>
<feature type="domain" description="Methuselah N-terminal" evidence="10">
    <location>
        <begin position="56"/>
        <end position="142"/>
    </location>
</feature>
<dbReference type="PANTHER" id="PTHR47154:SF2">
    <property type="entry name" value="G-PROTEIN COUPLED RECEPTOR MTH-RELATED"/>
    <property type="match status" value="1"/>
</dbReference>
<evidence type="ECO:0000256" key="3">
    <source>
        <dbReference type="ARBA" id="ARBA00022692"/>
    </source>
</evidence>
<sequence length="191" mass="21614">MFKVLYVFVISDLFLTICATCPKSLSVNITDGYKQGENITKDGIMFSPQNYFVENSSVYGCVCNIKKCVRKCCENDSNLNNSACSSKNGSQDGDFVFYNLTQPYGRYVPDQFVIHGRSCEPKMLQIRLDGDFYLQTNGSLYGLDLSDMYTMYSPLDYCLDYSSDELGLQAFICISEKEADDFDISRIIGMH</sequence>
<evidence type="ECO:0000256" key="4">
    <source>
        <dbReference type="ARBA" id="ARBA00022729"/>
    </source>
</evidence>
<evidence type="ECO:0000256" key="6">
    <source>
        <dbReference type="ARBA" id="ARBA00023040"/>
    </source>
</evidence>
<evidence type="ECO:0000259" key="10">
    <source>
        <dbReference type="Pfam" id="PF06652"/>
    </source>
</evidence>
<proteinExistence type="inferred from homology"/>
<dbReference type="InterPro" id="IPR023311">
    <property type="entry name" value="Methusela_ecto_dom_2"/>
</dbReference>
<feature type="chain" id="PRO_5027879002" evidence="9">
    <location>
        <begin position="20"/>
        <end position="191"/>
    </location>
</feature>
<dbReference type="GO" id="GO:0012505">
    <property type="term" value="C:endomembrane system"/>
    <property type="evidence" value="ECO:0007669"/>
    <property type="project" value="UniProtKB-SubCell"/>
</dbReference>
<keyword evidence="6" id="KW-0297">G-protein coupled receptor</keyword>
<dbReference type="InParanoid" id="A0A6P7GQK9"/>
<dbReference type="InterPro" id="IPR036272">
    <property type="entry name" value="Methuselah_N_sf"/>
</dbReference>
<feature type="signal peptide" evidence="9">
    <location>
        <begin position="1"/>
        <end position="19"/>
    </location>
</feature>
<protein>
    <submittedName>
        <fullName evidence="11">Uncharacterized protein LOC114341713</fullName>
    </submittedName>
</protein>
<evidence type="ECO:0000256" key="5">
    <source>
        <dbReference type="ARBA" id="ARBA00022989"/>
    </source>
</evidence>
<dbReference type="InterPro" id="IPR051384">
    <property type="entry name" value="Mth_GPCR"/>
</dbReference>
<dbReference type="Gene3D" id="2.170.180.11">
    <property type="entry name" value="Methuselah ectodomain, domain 2"/>
    <property type="match status" value="1"/>
</dbReference>
<reference evidence="11" key="1">
    <citation type="submission" date="2025-08" db="UniProtKB">
        <authorList>
            <consortium name="RefSeq"/>
        </authorList>
    </citation>
    <scope>IDENTIFICATION</scope>
    <source>
        <tissue evidence="11">Whole insect</tissue>
    </source>
</reference>
<dbReference type="AlphaFoldDB" id="A0A6P7GQK9"/>
<organism evidence="11">
    <name type="scientific">Diabrotica virgifera virgifera</name>
    <name type="common">western corn rootworm</name>
    <dbReference type="NCBI Taxonomy" id="50390"/>
    <lineage>
        <taxon>Eukaryota</taxon>
        <taxon>Metazoa</taxon>
        <taxon>Ecdysozoa</taxon>
        <taxon>Arthropoda</taxon>
        <taxon>Hexapoda</taxon>
        <taxon>Insecta</taxon>
        <taxon>Pterygota</taxon>
        <taxon>Neoptera</taxon>
        <taxon>Endopterygota</taxon>
        <taxon>Coleoptera</taxon>
        <taxon>Polyphaga</taxon>
        <taxon>Cucujiformia</taxon>
        <taxon>Chrysomeloidea</taxon>
        <taxon>Chrysomelidae</taxon>
        <taxon>Galerucinae</taxon>
        <taxon>Diabroticina</taxon>
        <taxon>Diabroticites</taxon>
        <taxon>Diabrotica</taxon>
    </lineage>
</organism>
<evidence type="ECO:0000256" key="2">
    <source>
        <dbReference type="ARBA" id="ARBA00008979"/>
    </source>
</evidence>
<evidence type="ECO:0000256" key="8">
    <source>
        <dbReference type="ARBA" id="ARBA00023224"/>
    </source>
</evidence>
<dbReference type="SUPFAM" id="SSF63877">
    <property type="entry name" value="Methuselah ectodomain"/>
    <property type="match status" value="1"/>
</dbReference>
<comment type="similarity">
    <text evidence="2">Belongs to the G-protein coupled receptor 2 family. Mth subfamily.</text>
</comment>
<keyword evidence="3" id="KW-0812">Transmembrane</keyword>
<evidence type="ECO:0000313" key="11">
    <source>
        <dbReference type="RefSeq" id="XP_028148322.1"/>
    </source>
</evidence>
<keyword evidence="4 9" id="KW-0732">Signal</keyword>